<dbReference type="AlphaFoldDB" id="A0A1F6CYD9"/>
<evidence type="ECO:0000313" key="2">
    <source>
        <dbReference type="Proteomes" id="UP000176863"/>
    </source>
</evidence>
<reference evidence="1 2" key="1">
    <citation type="journal article" date="2016" name="Nat. Commun.">
        <title>Thousands of microbial genomes shed light on interconnected biogeochemical processes in an aquifer system.</title>
        <authorList>
            <person name="Anantharaman K."/>
            <person name="Brown C.T."/>
            <person name="Hug L.A."/>
            <person name="Sharon I."/>
            <person name="Castelle C.J."/>
            <person name="Probst A.J."/>
            <person name="Thomas B.C."/>
            <person name="Singh A."/>
            <person name="Wilkins M.J."/>
            <person name="Karaoz U."/>
            <person name="Brodie E.L."/>
            <person name="Williams K.H."/>
            <person name="Hubbard S.S."/>
            <person name="Banfield J.F."/>
        </authorList>
    </citation>
    <scope>NUCLEOTIDE SEQUENCE [LARGE SCALE GENOMIC DNA]</scope>
</reference>
<organism evidence="1 2">
    <name type="scientific">Candidatus Kaiserbacteria bacterium RIFCSPHIGHO2_01_FULL_53_29</name>
    <dbReference type="NCBI Taxonomy" id="1798480"/>
    <lineage>
        <taxon>Bacteria</taxon>
        <taxon>Candidatus Kaiseribacteriota</taxon>
    </lineage>
</organism>
<evidence type="ECO:0000313" key="1">
    <source>
        <dbReference type="EMBL" id="OGG54189.1"/>
    </source>
</evidence>
<proteinExistence type="predicted"/>
<gene>
    <name evidence="1" type="ORF">A2851_00795</name>
</gene>
<accession>A0A1F6CYD9</accession>
<comment type="caution">
    <text evidence="1">The sequence shown here is derived from an EMBL/GenBank/DDBJ whole genome shotgun (WGS) entry which is preliminary data.</text>
</comment>
<name>A0A1F6CYD9_9BACT</name>
<sequence length="317" mass="36451">MRKLLLTILIVSVVFVGLVASAVFFQQKKSALTQAKKFDVEFQTARDLLKSGKTKGGTMLLKELADDRKNTARDRANAIEEIAHHYHKTRDPEITRVISFAEPYRSMFLRAADERDAYNLIFEYAASLYPLPVSEFRTAQMYAEEILSLNRSPNRDRERRETLTDQYLDKIRESIARAETELRSHPDRYERDIPSILLRKAELAGTLIRAGYDFIGDTEILYEEALSAAADNKDLSGFVVFHYAIFLAHTAPEERKEDIVTLASRFYASSEYEGSNILTFFKNAKDDPELNNRGTLRVADVDPKFKEFLRTRFGWPI</sequence>
<protein>
    <submittedName>
        <fullName evidence="1">Uncharacterized protein</fullName>
    </submittedName>
</protein>
<dbReference type="STRING" id="1798480.A2851_00795"/>
<dbReference type="Proteomes" id="UP000176863">
    <property type="component" value="Unassembled WGS sequence"/>
</dbReference>
<dbReference type="EMBL" id="MFKT01000001">
    <property type="protein sequence ID" value="OGG54189.1"/>
    <property type="molecule type" value="Genomic_DNA"/>
</dbReference>